<dbReference type="Pfam" id="PF13517">
    <property type="entry name" value="FG-GAP_3"/>
    <property type="match status" value="5"/>
</dbReference>
<feature type="signal peptide" evidence="2">
    <location>
        <begin position="1"/>
        <end position="22"/>
    </location>
</feature>
<dbReference type="InterPro" id="IPR013517">
    <property type="entry name" value="FG-GAP"/>
</dbReference>
<sequence>MRYLYNRIVGAACFLLALYSFTACNPKKTNENALFQKMDSTQTRIGFTNKLPDYDEKLNILEYLYYYNGAGVSAGDINNDGLTDLFFVSNQGKNKLYLNKGNMQFDDISEKAGVEGFADWKTGVTMADVNGDGLLDIYVCAVGNYKGLEGANELFINNGDLTFTEKAADYGLDFTGFATQAAFFDYDKDGDLDMYLLTHAVHTARSYEYVSTRVFKNNEAGDYLFENTMIKKSGDTSASKNTKKFVDVSAKAGIYQALMGYGLGIVVSDLNNDGWDDIYVANDFHEDDYYYINNHNGTFTETVKTAIPHLSRYSMGVDAADINNDGFFDLMNLDMYPEDEVTEKSSMGEDPLDIYLNKLSYGYHHQFSRNCLQLNLSGKRFVDVAALAGVAATDWSWSPLLADYDNDGIKDLFITNGIVKRPNNLDYLKYIYTDSIKYAMMNGMNVYDKQAITQMPEGKVHNYIFKGTSSLQYQDKSADWGMGEATIANGATYADLDNDGDLDLITNNINEPASIYRNQTRTGEKTENTSSPKYTETNYLKVKLQGTAPNTFGVGAKVTLMHKGKKLVQELMPTRGFLSSVDPVLVFGLGQTTTLDSVIVIWGNAKAEVKTQVKANQLLVLKQTDAQIEETALFSPAPTPVFQDITEQLKLDYKHKENSYYDFNREMLMPFKVSTEGPALAVGDVNGDNLDDFYVGGAKWQSGKLFVQKANGTFTASSSNAVFGADSIYEDVDAVFFDADGDKDLDLYVVSGGNEFYNTMPEQFDRIYLNDGKGNFSCGKDNLPPMYTNKSCVRPVDFDQDGDLDLFVGGRVVAYAYGKIPDSYLLVNDGKGKFTDKTTQLAPDLRKAGMITDAIWTDIDKDKDLDLLVVGDWMSPTIFENQKNTFKKAALSFSLEGMGSQKQNTTSLNGFWQSVAATDFDKDGDLDFVLGNLGTNTKLRKSGDASSVRMYVKDIDHNQTLDQIVTYNRGDDWFTIASKDELGKQLPSVINKKFRDFKSFAGKPLNQIFSDKDLDSAEVREVNIFESVYLENAGKGQFKVKALPVEAQFSKIFAFAIEDVNSDANPDVLLGGNFYGINPYQGRYDGSYGLLLEGNGKGGFHSVLPTESGFFLEGEVRRIKKLKTNERNLFLVARNNNSLQILKEIKSLPSVAKK</sequence>
<organism evidence="4 5">
    <name type="scientific">Xanthocytophaga flava</name>
    <dbReference type="NCBI Taxonomy" id="3048013"/>
    <lineage>
        <taxon>Bacteria</taxon>
        <taxon>Pseudomonadati</taxon>
        <taxon>Bacteroidota</taxon>
        <taxon>Cytophagia</taxon>
        <taxon>Cytophagales</taxon>
        <taxon>Rhodocytophagaceae</taxon>
        <taxon>Xanthocytophaga</taxon>
    </lineage>
</organism>
<dbReference type="InterPro" id="IPR027039">
    <property type="entry name" value="Crtac1"/>
</dbReference>
<keyword evidence="1 2" id="KW-0732">Signal</keyword>
<evidence type="ECO:0000259" key="3">
    <source>
        <dbReference type="Pfam" id="PF07593"/>
    </source>
</evidence>
<protein>
    <submittedName>
        <fullName evidence="4">VCBS repeat-containing protein</fullName>
    </submittedName>
</protein>
<dbReference type="EMBL" id="JASJOS010000014">
    <property type="protein sequence ID" value="MDJ1484246.1"/>
    <property type="molecule type" value="Genomic_DNA"/>
</dbReference>
<name>A0AAE3U986_9BACT</name>
<dbReference type="Gene3D" id="2.130.10.130">
    <property type="entry name" value="Integrin alpha, N-terminal"/>
    <property type="match status" value="3"/>
</dbReference>
<dbReference type="AlphaFoldDB" id="A0AAE3U986"/>
<proteinExistence type="predicted"/>
<dbReference type="PANTHER" id="PTHR16026:SF0">
    <property type="entry name" value="CARTILAGE ACIDIC PROTEIN 1"/>
    <property type="match status" value="1"/>
</dbReference>
<dbReference type="PANTHER" id="PTHR16026">
    <property type="entry name" value="CARTILAGE ACIDIC PROTEIN 1"/>
    <property type="match status" value="1"/>
</dbReference>
<reference evidence="4" key="1">
    <citation type="submission" date="2023-05" db="EMBL/GenBank/DDBJ databases">
        <authorList>
            <person name="Zhang X."/>
        </authorList>
    </citation>
    <scope>NUCLEOTIDE SEQUENCE</scope>
    <source>
        <strain evidence="4">YF14B1</strain>
    </source>
</reference>
<dbReference type="InterPro" id="IPR011519">
    <property type="entry name" value="UnbV_ASPIC"/>
</dbReference>
<evidence type="ECO:0000313" key="4">
    <source>
        <dbReference type="EMBL" id="MDJ1484246.1"/>
    </source>
</evidence>
<dbReference type="SUPFAM" id="SSF69318">
    <property type="entry name" value="Integrin alpha N-terminal domain"/>
    <property type="match status" value="2"/>
</dbReference>
<feature type="chain" id="PRO_5042088776" evidence="2">
    <location>
        <begin position="23"/>
        <end position="1154"/>
    </location>
</feature>
<dbReference type="Proteomes" id="UP001241110">
    <property type="component" value="Unassembled WGS sequence"/>
</dbReference>
<evidence type="ECO:0000313" key="5">
    <source>
        <dbReference type="Proteomes" id="UP001241110"/>
    </source>
</evidence>
<accession>A0AAE3U986</accession>
<dbReference type="RefSeq" id="WP_313985302.1">
    <property type="nucleotide sequence ID" value="NZ_JASJOS010000014.1"/>
</dbReference>
<dbReference type="Pfam" id="PF07593">
    <property type="entry name" value="UnbV_ASPIC"/>
    <property type="match status" value="1"/>
</dbReference>
<evidence type="ECO:0000256" key="2">
    <source>
        <dbReference type="SAM" id="SignalP"/>
    </source>
</evidence>
<gene>
    <name evidence="4" type="ORF">QNI16_27360</name>
</gene>
<dbReference type="PROSITE" id="PS51257">
    <property type="entry name" value="PROKAR_LIPOPROTEIN"/>
    <property type="match status" value="1"/>
</dbReference>
<dbReference type="InterPro" id="IPR028994">
    <property type="entry name" value="Integrin_alpha_N"/>
</dbReference>
<feature type="domain" description="ASPIC/UnbV" evidence="3">
    <location>
        <begin position="553"/>
        <end position="619"/>
    </location>
</feature>
<comment type="caution">
    <text evidence="4">The sequence shown here is derived from an EMBL/GenBank/DDBJ whole genome shotgun (WGS) entry which is preliminary data.</text>
</comment>
<evidence type="ECO:0000256" key="1">
    <source>
        <dbReference type="ARBA" id="ARBA00022729"/>
    </source>
</evidence>